<dbReference type="Proteomes" id="UP000642673">
    <property type="component" value="Unassembled WGS sequence"/>
</dbReference>
<evidence type="ECO:0000313" key="1">
    <source>
        <dbReference type="EMBL" id="GHB57632.1"/>
    </source>
</evidence>
<accession>A0ABQ3EUK0</accession>
<name>A0ABQ3EUK0_9ACTN</name>
<organism evidence="1 2">
    <name type="scientific">Streptomyces cirratus</name>
    <dbReference type="NCBI Taxonomy" id="68187"/>
    <lineage>
        <taxon>Bacteria</taxon>
        <taxon>Bacillati</taxon>
        <taxon>Actinomycetota</taxon>
        <taxon>Actinomycetes</taxon>
        <taxon>Kitasatosporales</taxon>
        <taxon>Streptomycetaceae</taxon>
        <taxon>Streptomyces</taxon>
    </lineage>
</organism>
<proteinExistence type="predicted"/>
<protein>
    <submittedName>
        <fullName evidence="1">Uncharacterized protein</fullName>
    </submittedName>
</protein>
<sequence length="258" mass="28586">MTTVILFVLTAIVLPLALSEFSERAPSSAQRITRWTARRLGSPDVTERYTEEWLAELAATPGKLSPLVVALSYLVHLPMIRLQLRRRRAAALPSAGTQVPATTLVPIPHLITLNGTAWVRAGALERCLHARRGLLECGFFIVTETSRPELTDAMQRLRDAIRHAAGLTRLEDAPEPSPRLDSPTFRNQLVQALATDTFFILDEEDDATLHVLTGLQLATPIVIKTKKPAVIHTWPNRYEVPEGDLTDPGVLQSILDRD</sequence>
<dbReference type="RefSeq" id="WP_190184577.1">
    <property type="nucleotide sequence ID" value="NZ_BMVP01000004.1"/>
</dbReference>
<reference evidence="2" key="1">
    <citation type="journal article" date="2019" name="Int. J. Syst. Evol. Microbiol.">
        <title>The Global Catalogue of Microorganisms (GCM) 10K type strain sequencing project: providing services to taxonomists for standard genome sequencing and annotation.</title>
        <authorList>
            <consortium name="The Broad Institute Genomics Platform"/>
            <consortium name="The Broad Institute Genome Sequencing Center for Infectious Disease"/>
            <person name="Wu L."/>
            <person name="Ma J."/>
        </authorList>
    </citation>
    <scope>NUCLEOTIDE SEQUENCE [LARGE SCALE GENOMIC DNA]</scope>
    <source>
        <strain evidence="2">JCM 4738</strain>
    </source>
</reference>
<dbReference type="EMBL" id="BMVP01000004">
    <property type="protein sequence ID" value="GHB57632.1"/>
    <property type="molecule type" value="Genomic_DNA"/>
</dbReference>
<gene>
    <name evidence="1" type="ORF">GCM10010347_29720</name>
</gene>
<comment type="caution">
    <text evidence="1">The sequence shown here is derived from an EMBL/GenBank/DDBJ whole genome shotgun (WGS) entry which is preliminary data.</text>
</comment>
<keyword evidence="2" id="KW-1185">Reference proteome</keyword>
<evidence type="ECO:0000313" key="2">
    <source>
        <dbReference type="Proteomes" id="UP000642673"/>
    </source>
</evidence>